<evidence type="ECO:0008006" key="5">
    <source>
        <dbReference type="Google" id="ProtNLM"/>
    </source>
</evidence>
<evidence type="ECO:0000256" key="1">
    <source>
        <dbReference type="SAM" id="MobiDB-lite"/>
    </source>
</evidence>
<feature type="chain" id="PRO_5014403536" description="C-type lysozyme inhibitor domain-containing protein" evidence="2">
    <location>
        <begin position="29"/>
        <end position="130"/>
    </location>
</feature>
<feature type="compositionally biased region" description="Basic and acidic residues" evidence="1">
    <location>
        <begin position="29"/>
        <end position="43"/>
    </location>
</feature>
<evidence type="ECO:0000256" key="2">
    <source>
        <dbReference type="SAM" id="SignalP"/>
    </source>
</evidence>
<organism evidence="3 4">
    <name type="scientific">Novosphingobium guangzhouense</name>
    <dbReference type="NCBI Taxonomy" id="1850347"/>
    <lineage>
        <taxon>Bacteria</taxon>
        <taxon>Pseudomonadati</taxon>
        <taxon>Pseudomonadota</taxon>
        <taxon>Alphaproteobacteria</taxon>
        <taxon>Sphingomonadales</taxon>
        <taxon>Sphingomonadaceae</taxon>
        <taxon>Novosphingobium</taxon>
    </lineage>
</organism>
<dbReference type="PROSITE" id="PS51257">
    <property type="entry name" value="PROKAR_LIPOPROTEIN"/>
    <property type="match status" value="1"/>
</dbReference>
<dbReference type="Proteomes" id="UP000236327">
    <property type="component" value="Unassembled WGS sequence"/>
</dbReference>
<evidence type="ECO:0000313" key="3">
    <source>
        <dbReference type="EMBL" id="PNU05402.1"/>
    </source>
</evidence>
<gene>
    <name evidence="3" type="ORF">A8V01_16600</name>
</gene>
<keyword evidence="4" id="KW-1185">Reference proteome</keyword>
<dbReference type="EMBL" id="LYMM01000026">
    <property type="protein sequence ID" value="PNU05402.1"/>
    <property type="molecule type" value="Genomic_DNA"/>
</dbReference>
<feature type="signal peptide" evidence="2">
    <location>
        <begin position="1"/>
        <end position="28"/>
    </location>
</feature>
<protein>
    <recommendedName>
        <fullName evidence="5">C-type lysozyme inhibitor domain-containing protein</fullName>
    </recommendedName>
</protein>
<accession>A0A2K2G324</accession>
<keyword evidence="2" id="KW-0732">Signal</keyword>
<proteinExistence type="predicted"/>
<reference evidence="3 4" key="1">
    <citation type="submission" date="2016-05" db="EMBL/GenBank/DDBJ databases">
        <title>Complete genome sequence of Novosphingobium guangzhouense SA925(T).</title>
        <authorList>
            <person name="Sha S."/>
        </authorList>
    </citation>
    <scope>NUCLEOTIDE SEQUENCE [LARGE SCALE GENOMIC DNA]</scope>
    <source>
        <strain evidence="3 4">SA925</strain>
    </source>
</reference>
<feature type="region of interest" description="Disordered" evidence="1">
    <location>
        <begin position="29"/>
        <end position="56"/>
    </location>
</feature>
<sequence>MKNKSSTTFRYGTATLALAMLATVTACSKEERERAPSEQEIHSMDNATRSAEVGRHPYRCSDGSKVYVDFKDAGLTLEYRTSKTTPPQVLTAPSQGLQFFGEHGTAIVRNQNLILEEAGVTRTCTRDGWE</sequence>
<comment type="caution">
    <text evidence="3">The sequence shown here is derived from an EMBL/GenBank/DDBJ whole genome shotgun (WGS) entry which is preliminary data.</text>
</comment>
<name>A0A2K2G324_9SPHN</name>
<evidence type="ECO:0000313" key="4">
    <source>
        <dbReference type="Proteomes" id="UP000236327"/>
    </source>
</evidence>
<dbReference type="AlphaFoldDB" id="A0A2K2G324"/>